<dbReference type="InterPro" id="IPR016181">
    <property type="entry name" value="Acyl_CoA_acyltransferase"/>
</dbReference>
<dbReference type="PANTHER" id="PTHR43792:SF16">
    <property type="entry name" value="N-ACETYLTRANSFERASE DOMAIN-CONTAINING PROTEIN"/>
    <property type="match status" value="1"/>
</dbReference>
<evidence type="ECO:0000313" key="2">
    <source>
        <dbReference type="EMBL" id="EFX05599.1"/>
    </source>
</evidence>
<reference evidence="2 3" key="1">
    <citation type="journal article" date="2011" name="Proc. Natl. Acad. Sci. U.S.A.">
        <title>Genome and transcriptome analyses of the mountain pine beetle-fungal symbiont Grosmannia clavigera, a lodgepole pine pathogen.</title>
        <authorList>
            <person name="DiGuistini S."/>
            <person name="Wang Y."/>
            <person name="Liao N.Y."/>
            <person name="Taylor G."/>
            <person name="Tanguay P."/>
            <person name="Feau N."/>
            <person name="Henrissat B."/>
            <person name="Chan S.K."/>
            <person name="Hesse-Orce U."/>
            <person name="Alamouti S.M."/>
            <person name="Tsui C.K.M."/>
            <person name="Docking R.T."/>
            <person name="Levasseur A."/>
            <person name="Haridas S."/>
            <person name="Robertson G."/>
            <person name="Birol I."/>
            <person name="Holt R.A."/>
            <person name="Marra M.A."/>
            <person name="Hamelin R.C."/>
            <person name="Hirst M."/>
            <person name="Jones S.J.M."/>
            <person name="Bohlmann J."/>
            <person name="Breuil C."/>
        </authorList>
    </citation>
    <scope>NUCLEOTIDE SEQUENCE [LARGE SCALE GENOMIC DNA]</scope>
    <source>
        <strain evidence="3">kw1407 / UAMH 11150</strain>
    </source>
</reference>
<name>F0XAR4_GROCL</name>
<dbReference type="GO" id="GO:0005840">
    <property type="term" value="C:ribosome"/>
    <property type="evidence" value="ECO:0007669"/>
    <property type="project" value="UniProtKB-KW"/>
</dbReference>
<dbReference type="PANTHER" id="PTHR43792">
    <property type="entry name" value="GNAT FAMILY, PUTATIVE (AFU_ORTHOLOGUE AFUA_3G00765)-RELATED-RELATED"/>
    <property type="match status" value="1"/>
</dbReference>
<dbReference type="STRING" id="655863.F0XAR4"/>
<protein>
    <submittedName>
        <fullName evidence="2">Including n-acetylases of ribosomal protein</fullName>
    </submittedName>
</protein>
<dbReference type="GeneID" id="25976793"/>
<keyword evidence="3" id="KW-1185">Reference proteome</keyword>
<evidence type="ECO:0000259" key="1">
    <source>
        <dbReference type="Pfam" id="PF13302"/>
    </source>
</evidence>
<keyword evidence="2" id="KW-0689">Ribosomal protein</keyword>
<dbReference type="InParanoid" id="F0XAR4"/>
<proteinExistence type="predicted"/>
<dbReference type="Pfam" id="PF13302">
    <property type="entry name" value="Acetyltransf_3"/>
    <property type="match status" value="1"/>
</dbReference>
<organism evidence="3">
    <name type="scientific">Grosmannia clavigera (strain kw1407 / UAMH 11150)</name>
    <name type="common">Blue stain fungus</name>
    <name type="synonym">Graphiocladiella clavigera</name>
    <dbReference type="NCBI Taxonomy" id="655863"/>
    <lineage>
        <taxon>Eukaryota</taxon>
        <taxon>Fungi</taxon>
        <taxon>Dikarya</taxon>
        <taxon>Ascomycota</taxon>
        <taxon>Pezizomycotina</taxon>
        <taxon>Sordariomycetes</taxon>
        <taxon>Sordariomycetidae</taxon>
        <taxon>Ophiostomatales</taxon>
        <taxon>Ophiostomataceae</taxon>
        <taxon>Leptographium</taxon>
    </lineage>
</organism>
<dbReference type="GO" id="GO:0016747">
    <property type="term" value="F:acyltransferase activity, transferring groups other than amino-acyl groups"/>
    <property type="evidence" value="ECO:0007669"/>
    <property type="project" value="InterPro"/>
</dbReference>
<dbReference type="RefSeq" id="XP_014175081.1">
    <property type="nucleotide sequence ID" value="XM_014319606.1"/>
</dbReference>
<dbReference type="Proteomes" id="UP000007796">
    <property type="component" value="Unassembled WGS sequence"/>
</dbReference>
<dbReference type="InterPro" id="IPR051531">
    <property type="entry name" value="N-acetyltransferase"/>
</dbReference>
<dbReference type="EMBL" id="GL629735">
    <property type="protein sequence ID" value="EFX05599.1"/>
    <property type="molecule type" value="Genomic_DNA"/>
</dbReference>
<evidence type="ECO:0000313" key="3">
    <source>
        <dbReference type="Proteomes" id="UP000007796"/>
    </source>
</evidence>
<dbReference type="OrthoDB" id="630895at2759"/>
<dbReference type="HOGENOM" id="CLU_013985_3_1_1"/>
<feature type="domain" description="N-acetyltransferase" evidence="1">
    <location>
        <begin position="12"/>
        <end position="178"/>
    </location>
</feature>
<dbReference type="AlphaFoldDB" id="F0XAR4"/>
<accession>F0XAR4</accession>
<keyword evidence="2" id="KW-0687">Ribonucleoprotein</keyword>
<dbReference type="Gene3D" id="3.40.630.30">
    <property type="match status" value="1"/>
</dbReference>
<dbReference type="InterPro" id="IPR000182">
    <property type="entry name" value="GNAT_dom"/>
</dbReference>
<gene>
    <name evidence="2" type="ORF">CMQ_3668</name>
</gene>
<dbReference type="eggNOG" id="ENOG502S37A">
    <property type="taxonomic scope" value="Eukaryota"/>
</dbReference>
<sequence length="211" mass="23208">MSDPAFFIETPRLYLSYFQPEIDSHCDFLVELYNTPEFISSIGGKPTSITTREAARKRLATRFVEEHSRNGYGTYLVSLKPTTDADQTLSSATPFPERLAACALVGTVSLMRGEPPDCFAAPDLGFAILPAYMRRGIATEAAKALMDYVEREKGVKDVLGLCDPKNEGSRATLKRLGFDYRGDMELRVFGGVVGSVWTKPGMEADLAVYGL</sequence>
<dbReference type="SUPFAM" id="SSF55729">
    <property type="entry name" value="Acyl-CoA N-acyltransferases (Nat)"/>
    <property type="match status" value="1"/>
</dbReference>